<feature type="transmembrane region" description="Helical" evidence="1">
    <location>
        <begin position="78"/>
        <end position="102"/>
    </location>
</feature>
<accession>A0A517TD56</accession>
<name>A0A517TD56_9PLAN</name>
<evidence type="ECO:0000313" key="3">
    <source>
        <dbReference type="Proteomes" id="UP000319976"/>
    </source>
</evidence>
<reference evidence="2 3" key="1">
    <citation type="submission" date="2019-02" db="EMBL/GenBank/DDBJ databases">
        <title>Deep-cultivation of Planctomycetes and their phenomic and genomic characterization uncovers novel biology.</title>
        <authorList>
            <person name="Wiegand S."/>
            <person name="Jogler M."/>
            <person name="Boedeker C."/>
            <person name="Pinto D."/>
            <person name="Vollmers J."/>
            <person name="Rivas-Marin E."/>
            <person name="Kohn T."/>
            <person name="Peeters S.H."/>
            <person name="Heuer A."/>
            <person name="Rast P."/>
            <person name="Oberbeckmann S."/>
            <person name="Bunk B."/>
            <person name="Jeske O."/>
            <person name="Meyerdierks A."/>
            <person name="Storesund J.E."/>
            <person name="Kallscheuer N."/>
            <person name="Luecker S."/>
            <person name="Lage O.M."/>
            <person name="Pohl T."/>
            <person name="Merkel B.J."/>
            <person name="Hornburger P."/>
            <person name="Mueller R.-W."/>
            <person name="Bruemmer F."/>
            <person name="Labrenz M."/>
            <person name="Spormann A.M."/>
            <person name="Op den Camp H."/>
            <person name="Overmann J."/>
            <person name="Amann R."/>
            <person name="Jetten M.S.M."/>
            <person name="Mascher T."/>
            <person name="Medema M.H."/>
            <person name="Devos D.P."/>
            <person name="Kaster A.-K."/>
            <person name="Ovreas L."/>
            <person name="Rohde M."/>
            <person name="Galperin M.Y."/>
            <person name="Jogler C."/>
        </authorList>
    </citation>
    <scope>NUCLEOTIDE SEQUENCE [LARGE SCALE GENOMIC DNA]</scope>
    <source>
        <strain evidence="2 3">V22</strain>
    </source>
</reference>
<dbReference type="AlphaFoldDB" id="A0A517TD56"/>
<dbReference type="PANTHER" id="PTHR30273:SF2">
    <property type="entry name" value="PROTEIN FECR"/>
    <property type="match status" value="1"/>
</dbReference>
<organism evidence="2 3">
    <name type="scientific">Calycomorphotria hydatis</name>
    <dbReference type="NCBI Taxonomy" id="2528027"/>
    <lineage>
        <taxon>Bacteria</taxon>
        <taxon>Pseudomonadati</taxon>
        <taxon>Planctomycetota</taxon>
        <taxon>Planctomycetia</taxon>
        <taxon>Planctomycetales</taxon>
        <taxon>Planctomycetaceae</taxon>
        <taxon>Calycomorphotria</taxon>
    </lineage>
</organism>
<dbReference type="OrthoDB" id="226716at2"/>
<keyword evidence="1" id="KW-0472">Membrane</keyword>
<dbReference type="Gene3D" id="2.60.120.1440">
    <property type="match status" value="1"/>
</dbReference>
<dbReference type="GO" id="GO:0016989">
    <property type="term" value="F:sigma factor antagonist activity"/>
    <property type="evidence" value="ECO:0007669"/>
    <property type="project" value="TreeGrafter"/>
</dbReference>
<evidence type="ECO:0000256" key="1">
    <source>
        <dbReference type="SAM" id="Phobius"/>
    </source>
</evidence>
<dbReference type="RefSeq" id="WP_145265302.1">
    <property type="nucleotide sequence ID" value="NZ_CP036316.1"/>
</dbReference>
<dbReference type="KEGG" id="chya:V22_35750"/>
<gene>
    <name evidence="2" type="ORF">V22_35750</name>
</gene>
<keyword evidence="1" id="KW-1133">Transmembrane helix</keyword>
<protein>
    <submittedName>
        <fullName evidence="2">FecR protein</fullName>
    </submittedName>
</protein>
<evidence type="ECO:0000313" key="2">
    <source>
        <dbReference type="EMBL" id="QDT66310.1"/>
    </source>
</evidence>
<sequence length="525" mass="56878">MSDHMQNEDHFEQLLCQLAEGSIDPVGMKTLETYLLDHPDRQKYYLEHMRLNSALNKLGQGHEDAPELSTIPRQPKKFYGLSVLAMSGYVLACLLLIGFFLIRQPVGEEFVAVHPDLSAAKIVAGRHAVFHDAPSSKLIGSQLQLGKDYVLQAGMAKLVFPSGAEAIVNAPAVFQIANDNELIINLGNCSVYAPDGAEGFRVMTPTGRIIDLGTRFSVVVAEDGASDVAVVDGEAEVTDLNGEQTQTLTAGEIVQLDTDLQLKAITEKTSEENYVREIPDHVISYSATTDATDRAVELSTLNVQRGGVARTYDRGDFILGSVNHHVSKNMSGVVPADSPRDTYNHFGPMNLAFISGFINPGGQKKHHQGQLVLGRNGTQGMNVVFDKPVVNSAGPDIIFFDLQVVTHPPEGDPFHLYPRTQISGARPITVTEYDIDGRSDYAMTISGFRLTPLSNSFADDGSPLPIIERSQVVHKIPCRAHAVGIDLDDMGIPAGESVTGLFIQDAADDENFVDPVVIVGLPPVK</sequence>
<keyword evidence="1" id="KW-0812">Transmembrane</keyword>
<dbReference type="EMBL" id="CP036316">
    <property type="protein sequence ID" value="QDT66310.1"/>
    <property type="molecule type" value="Genomic_DNA"/>
</dbReference>
<dbReference type="PANTHER" id="PTHR30273">
    <property type="entry name" value="PERIPLASMIC SIGNAL SENSOR AND SIGMA FACTOR ACTIVATOR FECR-RELATED"/>
    <property type="match status" value="1"/>
</dbReference>
<proteinExistence type="predicted"/>
<dbReference type="Proteomes" id="UP000319976">
    <property type="component" value="Chromosome"/>
</dbReference>
<keyword evidence="3" id="KW-1185">Reference proteome</keyword>
<dbReference type="InterPro" id="IPR012373">
    <property type="entry name" value="Ferrdict_sens_TM"/>
</dbReference>